<dbReference type="HOGENOM" id="CLU_1453816_0_0_12"/>
<sequence>MRFFLCAFGDFSLGVPVYAVSSLITVPWEVTQVIDRDRDENTYFSLPHFFKSEDKVIRHGFILKPQIQKVPLLGDGLENTALTADPALGKAGFTERRNVLLVTAVEREEDIPQEEIHSLPAVLGVGNIYTFFSGINFYRSIMNVFIDPAVLIPSMLLAGGSREPEVPESVLTETNRASDREEKTGD</sequence>
<feature type="compositionally biased region" description="Basic and acidic residues" evidence="1">
    <location>
        <begin position="176"/>
        <end position="186"/>
    </location>
</feature>
<evidence type="ECO:0000313" key="3">
    <source>
        <dbReference type="Proteomes" id="UP000009223"/>
    </source>
</evidence>
<dbReference type="KEGG" id="tpi:TREPR_1660"/>
<dbReference type="AlphaFoldDB" id="F5YNN4"/>
<organism evidence="2 3">
    <name type="scientific">Treponema primitia (strain ATCC BAA-887 / DSM 12427 / ZAS-2)</name>
    <dbReference type="NCBI Taxonomy" id="545694"/>
    <lineage>
        <taxon>Bacteria</taxon>
        <taxon>Pseudomonadati</taxon>
        <taxon>Spirochaetota</taxon>
        <taxon>Spirochaetia</taxon>
        <taxon>Spirochaetales</taxon>
        <taxon>Treponemataceae</taxon>
        <taxon>Treponema</taxon>
    </lineage>
</organism>
<accession>F5YNN4</accession>
<gene>
    <name evidence="2" type="ordered locus">TREPR_1660</name>
</gene>
<reference evidence="3" key="1">
    <citation type="submission" date="2009-12" db="EMBL/GenBank/DDBJ databases">
        <title>Complete sequence of Treponema primitia strain ZAS-2.</title>
        <authorList>
            <person name="Tetu S.G."/>
            <person name="Matson E."/>
            <person name="Ren Q."/>
            <person name="Seshadri R."/>
            <person name="Elbourne L."/>
            <person name="Hassan K.A."/>
            <person name="Durkin A."/>
            <person name="Radune D."/>
            <person name="Mohamoud Y."/>
            <person name="Shay R."/>
            <person name="Jin S."/>
            <person name="Zhang X."/>
            <person name="Lucey K."/>
            <person name="Ballor N.R."/>
            <person name="Ottesen E."/>
            <person name="Rosenthal R."/>
            <person name="Allen A."/>
            <person name="Leadbetter J.R."/>
            <person name="Paulsen I.T."/>
        </authorList>
    </citation>
    <scope>NUCLEOTIDE SEQUENCE [LARGE SCALE GENOMIC DNA]</scope>
    <source>
        <strain evidence="3">ATCC BAA-887 / DSM 12427 / ZAS-2</strain>
    </source>
</reference>
<dbReference type="Proteomes" id="UP000009223">
    <property type="component" value="Chromosome"/>
</dbReference>
<feature type="region of interest" description="Disordered" evidence="1">
    <location>
        <begin position="161"/>
        <end position="186"/>
    </location>
</feature>
<dbReference type="RefSeq" id="WP_015708463.1">
    <property type="nucleotide sequence ID" value="NC_015578.1"/>
</dbReference>
<dbReference type="STRING" id="545694.TREPR_1660"/>
<protein>
    <submittedName>
        <fullName evidence="2">Uncharacterized protein</fullName>
    </submittedName>
</protein>
<keyword evidence="3" id="KW-1185">Reference proteome</keyword>
<evidence type="ECO:0000256" key="1">
    <source>
        <dbReference type="SAM" id="MobiDB-lite"/>
    </source>
</evidence>
<reference evidence="2 3" key="2">
    <citation type="journal article" date="2011" name="ISME J.">
        <title>RNA-seq reveals cooperative metabolic interactions between two termite-gut spirochete species in co-culture.</title>
        <authorList>
            <person name="Rosenthal A.Z."/>
            <person name="Matson E.G."/>
            <person name="Eldar A."/>
            <person name="Leadbetter J.R."/>
        </authorList>
    </citation>
    <scope>NUCLEOTIDE SEQUENCE [LARGE SCALE GENOMIC DNA]</scope>
    <source>
        <strain evidence="3">ATCC BAA-887 / DSM 12427 / ZAS-2</strain>
    </source>
</reference>
<dbReference type="EMBL" id="CP001843">
    <property type="protein sequence ID" value="AEF86633.1"/>
    <property type="molecule type" value="Genomic_DNA"/>
</dbReference>
<proteinExistence type="predicted"/>
<evidence type="ECO:0000313" key="2">
    <source>
        <dbReference type="EMBL" id="AEF86633.1"/>
    </source>
</evidence>
<name>F5YNN4_TREPZ</name>